<name>A0ABR4WE60_9GAMM</name>
<dbReference type="InterPro" id="IPR019587">
    <property type="entry name" value="Polyketide_cyclase/dehydratase"/>
</dbReference>
<evidence type="ECO:0000313" key="1">
    <source>
        <dbReference type="EMBL" id="KGD61814.1"/>
    </source>
</evidence>
<comment type="caution">
    <text evidence="1">The sequence shown here is derived from an EMBL/GenBank/DDBJ whole genome shotgun (WGS) entry which is preliminary data.</text>
</comment>
<dbReference type="CDD" id="cd07821">
    <property type="entry name" value="PYR_PYL_RCAR_like"/>
    <property type="match status" value="1"/>
</dbReference>
<sequence>MQRIEITKTFPFSVDKLFDFLSDHENLEVIFAPAKIKRVKPGIDSPNGVGSTRRMRILIAPPFEETVTKVVPNELIEYKISKGSPLKNHKGTMRFSENGNGGSQLHYVIEFEGKLPLLGPVVKAGLGQAISRGLNKLKL</sequence>
<dbReference type="RefSeq" id="WP_052042504.1">
    <property type="nucleotide sequence ID" value="NZ_ARXU01000003.1"/>
</dbReference>
<dbReference type="Proteomes" id="UP000029443">
    <property type="component" value="Unassembled WGS sequence"/>
</dbReference>
<keyword evidence="2" id="KW-1185">Reference proteome</keyword>
<dbReference type="Pfam" id="PF10604">
    <property type="entry name" value="Polyketide_cyc2"/>
    <property type="match status" value="1"/>
</dbReference>
<dbReference type="InterPro" id="IPR023393">
    <property type="entry name" value="START-like_dom_sf"/>
</dbReference>
<evidence type="ECO:0008006" key="3">
    <source>
        <dbReference type="Google" id="ProtNLM"/>
    </source>
</evidence>
<evidence type="ECO:0000313" key="2">
    <source>
        <dbReference type="Proteomes" id="UP000029443"/>
    </source>
</evidence>
<protein>
    <recommendedName>
        <fullName evidence="3">MxaD family protein</fullName>
    </recommendedName>
</protein>
<gene>
    <name evidence="1" type="ORF">T9A_01023</name>
</gene>
<dbReference type="EMBL" id="ARXU01000003">
    <property type="protein sequence ID" value="KGD61814.1"/>
    <property type="molecule type" value="Genomic_DNA"/>
</dbReference>
<dbReference type="Gene3D" id="3.30.530.20">
    <property type="match status" value="1"/>
</dbReference>
<proteinExistence type="predicted"/>
<accession>A0ABR4WE60</accession>
<organism evidence="1 2">
    <name type="scientific">Alcanivorax jadensis T9</name>
    <dbReference type="NCBI Taxonomy" id="1177181"/>
    <lineage>
        <taxon>Bacteria</taxon>
        <taxon>Pseudomonadati</taxon>
        <taxon>Pseudomonadota</taxon>
        <taxon>Gammaproteobacteria</taxon>
        <taxon>Oceanospirillales</taxon>
        <taxon>Alcanivoracaceae</taxon>
        <taxon>Alcanivorax</taxon>
    </lineage>
</organism>
<dbReference type="SUPFAM" id="SSF55961">
    <property type="entry name" value="Bet v1-like"/>
    <property type="match status" value="1"/>
</dbReference>
<reference evidence="1 2" key="1">
    <citation type="submission" date="2012-09" db="EMBL/GenBank/DDBJ databases">
        <title>Genome Sequence of alkane-degrading Bacterium Alcanivorax jadensis T9.</title>
        <authorList>
            <person name="Lai Q."/>
            <person name="Shao Z."/>
        </authorList>
    </citation>
    <scope>NUCLEOTIDE SEQUENCE [LARGE SCALE GENOMIC DNA]</scope>
    <source>
        <strain evidence="1 2">T9</strain>
    </source>
</reference>